<evidence type="ECO:0000313" key="1">
    <source>
        <dbReference type="EMBL" id="RDX85527.1"/>
    </source>
</evidence>
<dbReference type="GO" id="GO:0003676">
    <property type="term" value="F:nucleic acid binding"/>
    <property type="evidence" value="ECO:0007669"/>
    <property type="project" value="InterPro"/>
</dbReference>
<proteinExistence type="predicted"/>
<dbReference type="Gene3D" id="3.30.420.10">
    <property type="entry name" value="Ribonuclease H-like superfamily/Ribonuclease H"/>
    <property type="match status" value="1"/>
</dbReference>
<keyword evidence="2" id="KW-1185">Reference proteome</keyword>
<dbReference type="OrthoDB" id="1935586at2759"/>
<organism evidence="1 2">
    <name type="scientific">Mucuna pruriens</name>
    <name type="common">Velvet bean</name>
    <name type="synonym">Dolichos pruriens</name>
    <dbReference type="NCBI Taxonomy" id="157652"/>
    <lineage>
        <taxon>Eukaryota</taxon>
        <taxon>Viridiplantae</taxon>
        <taxon>Streptophyta</taxon>
        <taxon>Embryophyta</taxon>
        <taxon>Tracheophyta</taxon>
        <taxon>Spermatophyta</taxon>
        <taxon>Magnoliopsida</taxon>
        <taxon>eudicotyledons</taxon>
        <taxon>Gunneridae</taxon>
        <taxon>Pentapetalae</taxon>
        <taxon>rosids</taxon>
        <taxon>fabids</taxon>
        <taxon>Fabales</taxon>
        <taxon>Fabaceae</taxon>
        <taxon>Papilionoideae</taxon>
        <taxon>50 kb inversion clade</taxon>
        <taxon>NPAAA clade</taxon>
        <taxon>indigoferoid/millettioid clade</taxon>
        <taxon>Phaseoleae</taxon>
        <taxon>Mucuna</taxon>
    </lineage>
</organism>
<evidence type="ECO:0000313" key="2">
    <source>
        <dbReference type="Proteomes" id="UP000257109"/>
    </source>
</evidence>
<gene>
    <name evidence="1" type="ORF">CR513_33279</name>
</gene>
<accession>A0A371G4T2</accession>
<name>A0A371G4T2_MUCPR</name>
<dbReference type="EMBL" id="QJKJ01006777">
    <property type="protein sequence ID" value="RDX85527.1"/>
    <property type="molecule type" value="Genomic_DNA"/>
</dbReference>
<sequence>MLSQLLRCFVGRNLKSWENWLPHIEFSYNKVINKITCHSPFELVYGSNPLSLLYILPLPVQSKDDPKGLSKVQSIVTSFGSMSERRGFLSYESPNYFHEG</sequence>
<dbReference type="InterPro" id="IPR036397">
    <property type="entry name" value="RNaseH_sf"/>
</dbReference>
<dbReference type="AlphaFoldDB" id="A0A371G4T2"/>
<feature type="non-terminal residue" evidence="1">
    <location>
        <position position="1"/>
    </location>
</feature>
<dbReference type="Proteomes" id="UP000257109">
    <property type="component" value="Unassembled WGS sequence"/>
</dbReference>
<reference evidence="1" key="1">
    <citation type="submission" date="2018-05" db="EMBL/GenBank/DDBJ databases">
        <title>Draft genome of Mucuna pruriens seed.</title>
        <authorList>
            <person name="Nnadi N.E."/>
            <person name="Vos R."/>
            <person name="Hasami M.H."/>
            <person name="Devisetty U.K."/>
            <person name="Aguiy J.C."/>
        </authorList>
    </citation>
    <scope>NUCLEOTIDE SEQUENCE [LARGE SCALE GENOMIC DNA]</scope>
    <source>
        <strain evidence="1">JCA_2017</strain>
    </source>
</reference>
<protein>
    <submittedName>
        <fullName evidence="1">Uncharacterized protein</fullName>
    </submittedName>
</protein>
<comment type="caution">
    <text evidence="1">The sequence shown here is derived from an EMBL/GenBank/DDBJ whole genome shotgun (WGS) entry which is preliminary data.</text>
</comment>